<evidence type="ECO:0000313" key="2">
    <source>
        <dbReference type="EMBL" id="PAV88499.1"/>
    </source>
</evidence>
<comment type="caution">
    <text evidence="2">The sequence shown here is derived from an EMBL/GenBank/DDBJ whole genome shotgun (WGS) entry which is preliminary data.</text>
</comment>
<sequence>MCLSPPTVPSLSHPSSAVFNDKSESESLNDKGMDYRRSRMISNSRENGEEKGRVRSHWLQTGRCQRNRATEKKMRGRVRADAQRGLDTRRCR</sequence>
<name>A0A2A2LQU7_9BILA</name>
<proteinExistence type="predicted"/>
<dbReference type="EMBL" id="LIAE01006517">
    <property type="protein sequence ID" value="PAV88499.1"/>
    <property type="molecule type" value="Genomic_DNA"/>
</dbReference>
<dbReference type="AlphaFoldDB" id="A0A2A2LQU7"/>
<gene>
    <name evidence="2" type="ORF">WR25_07890</name>
</gene>
<feature type="region of interest" description="Disordered" evidence="1">
    <location>
        <begin position="1"/>
        <end position="92"/>
    </location>
</feature>
<organism evidence="2 3">
    <name type="scientific">Diploscapter pachys</name>
    <dbReference type="NCBI Taxonomy" id="2018661"/>
    <lineage>
        <taxon>Eukaryota</taxon>
        <taxon>Metazoa</taxon>
        <taxon>Ecdysozoa</taxon>
        <taxon>Nematoda</taxon>
        <taxon>Chromadorea</taxon>
        <taxon>Rhabditida</taxon>
        <taxon>Rhabditina</taxon>
        <taxon>Rhabditomorpha</taxon>
        <taxon>Rhabditoidea</taxon>
        <taxon>Rhabditidae</taxon>
        <taxon>Diploscapter</taxon>
    </lineage>
</organism>
<feature type="compositionally biased region" description="Basic and acidic residues" evidence="1">
    <location>
        <begin position="21"/>
        <end position="37"/>
    </location>
</feature>
<feature type="compositionally biased region" description="Polar residues" evidence="1">
    <location>
        <begin position="9"/>
        <end position="18"/>
    </location>
</feature>
<evidence type="ECO:0000256" key="1">
    <source>
        <dbReference type="SAM" id="MobiDB-lite"/>
    </source>
</evidence>
<protein>
    <submittedName>
        <fullName evidence="2">Uncharacterized protein</fullName>
    </submittedName>
</protein>
<dbReference type="Proteomes" id="UP000218231">
    <property type="component" value="Unassembled WGS sequence"/>
</dbReference>
<evidence type="ECO:0000313" key="3">
    <source>
        <dbReference type="Proteomes" id="UP000218231"/>
    </source>
</evidence>
<reference evidence="2 3" key="1">
    <citation type="journal article" date="2017" name="Curr. Biol.">
        <title>Genome architecture and evolution of a unichromosomal asexual nematode.</title>
        <authorList>
            <person name="Fradin H."/>
            <person name="Zegar C."/>
            <person name="Gutwein M."/>
            <person name="Lucas J."/>
            <person name="Kovtun M."/>
            <person name="Corcoran D."/>
            <person name="Baugh L.R."/>
            <person name="Kiontke K."/>
            <person name="Gunsalus K."/>
            <person name="Fitch D.H."/>
            <person name="Piano F."/>
        </authorList>
    </citation>
    <scope>NUCLEOTIDE SEQUENCE [LARGE SCALE GENOMIC DNA]</scope>
    <source>
        <strain evidence="2">PF1309</strain>
    </source>
</reference>
<keyword evidence="3" id="KW-1185">Reference proteome</keyword>
<feature type="compositionally biased region" description="Basic and acidic residues" evidence="1">
    <location>
        <begin position="68"/>
        <end position="92"/>
    </location>
</feature>
<accession>A0A2A2LQU7</accession>